<dbReference type="EMBL" id="GBRH01232380">
    <property type="protein sequence ID" value="JAD65515.1"/>
    <property type="molecule type" value="Transcribed_RNA"/>
</dbReference>
<protein>
    <submittedName>
        <fullName evidence="1">Uncharacterized protein</fullName>
    </submittedName>
</protein>
<dbReference type="AlphaFoldDB" id="A0A0A9BWG2"/>
<name>A0A0A9BWG2_ARUDO</name>
<sequence>MGSCTLQLRDLTGLRTIGVMKLRFVPVREWFPPGREAGVNPRYCTLLQQSFVASFLWRGVSLSDHRVLR</sequence>
<evidence type="ECO:0000313" key="1">
    <source>
        <dbReference type="EMBL" id="JAD65515.1"/>
    </source>
</evidence>
<accession>A0A0A9BWG2</accession>
<organism evidence="1">
    <name type="scientific">Arundo donax</name>
    <name type="common">Giant reed</name>
    <name type="synonym">Donax arundinaceus</name>
    <dbReference type="NCBI Taxonomy" id="35708"/>
    <lineage>
        <taxon>Eukaryota</taxon>
        <taxon>Viridiplantae</taxon>
        <taxon>Streptophyta</taxon>
        <taxon>Embryophyta</taxon>
        <taxon>Tracheophyta</taxon>
        <taxon>Spermatophyta</taxon>
        <taxon>Magnoliopsida</taxon>
        <taxon>Liliopsida</taxon>
        <taxon>Poales</taxon>
        <taxon>Poaceae</taxon>
        <taxon>PACMAD clade</taxon>
        <taxon>Arundinoideae</taxon>
        <taxon>Arundineae</taxon>
        <taxon>Arundo</taxon>
    </lineage>
</organism>
<reference evidence="1" key="1">
    <citation type="submission" date="2014-09" db="EMBL/GenBank/DDBJ databases">
        <authorList>
            <person name="Magalhaes I.L.F."/>
            <person name="Oliveira U."/>
            <person name="Santos F.R."/>
            <person name="Vidigal T.H.D.A."/>
            <person name="Brescovit A.D."/>
            <person name="Santos A.J."/>
        </authorList>
    </citation>
    <scope>NUCLEOTIDE SEQUENCE</scope>
    <source>
        <tissue evidence="1">Shoot tissue taken approximately 20 cm above the soil surface</tissue>
    </source>
</reference>
<reference evidence="1" key="2">
    <citation type="journal article" date="2015" name="Data Brief">
        <title>Shoot transcriptome of the giant reed, Arundo donax.</title>
        <authorList>
            <person name="Barrero R.A."/>
            <person name="Guerrero F.D."/>
            <person name="Moolhuijzen P."/>
            <person name="Goolsby J.A."/>
            <person name="Tidwell J."/>
            <person name="Bellgard S.E."/>
            <person name="Bellgard M.I."/>
        </authorList>
    </citation>
    <scope>NUCLEOTIDE SEQUENCE</scope>
    <source>
        <tissue evidence="1">Shoot tissue taken approximately 20 cm above the soil surface</tissue>
    </source>
</reference>
<proteinExistence type="predicted"/>